<reference evidence="5" key="2">
    <citation type="submission" date="2020-04" db="EMBL/GenBank/DDBJ databases">
        <authorList>
            <consortium name="NCBI Genome Project"/>
        </authorList>
    </citation>
    <scope>NUCLEOTIDE SEQUENCE</scope>
    <source>
        <strain evidence="5">CBS 781.70</strain>
    </source>
</reference>
<dbReference type="Gene3D" id="3.40.50.150">
    <property type="entry name" value="Vaccinia Virus protein VP39"/>
    <property type="match status" value="1"/>
</dbReference>
<feature type="chain" id="PRO_5044632103" evidence="2">
    <location>
        <begin position="21"/>
        <end position="494"/>
    </location>
</feature>
<reference evidence="3 5" key="1">
    <citation type="submission" date="2020-01" db="EMBL/GenBank/DDBJ databases">
        <authorList>
            <consortium name="DOE Joint Genome Institute"/>
            <person name="Haridas S."/>
            <person name="Albert R."/>
            <person name="Binder M."/>
            <person name="Bloem J."/>
            <person name="Labutti K."/>
            <person name="Salamov A."/>
            <person name="Andreopoulos B."/>
            <person name="Baker S.E."/>
            <person name="Barry K."/>
            <person name="Bills G."/>
            <person name="Bluhm B.H."/>
            <person name="Cannon C."/>
            <person name="Castanera R."/>
            <person name="Culley D.E."/>
            <person name="Daum C."/>
            <person name="Ezra D."/>
            <person name="Gonzalez J.B."/>
            <person name="Henrissat B."/>
            <person name="Kuo A."/>
            <person name="Liang C."/>
            <person name="Lipzen A."/>
            <person name="Lutzoni F."/>
            <person name="Magnuson J."/>
            <person name="Mondo S."/>
            <person name="Nolan M."/>
            <person name="Ohm R."/>
            <person name="Pangilinan J."/>
            <person name="Park H.-J."/>
            <person name="Ramirez L."/>
            <person name="Alfaro M."/>
            <person name="Sun H."/>
            <person name="Tritt A."/>
            <person name="Yoshinaga Y."/>
            <person name="Zwiers L.-H."/>
            <person name="Turgeon B.G."/>
            <person name="Goodwin S.B."/>
            <person name="Spatafora J.W."/>
            <person name="Crous P.W."/>
            <person name="Grigoriev I.V."/>
        </authorList>
    </citation>
    <scope>NUCLEOTIDE SEQUENCE</scope>
    <source>
        <strain evidence="3 5">CBS 781.70</strain>
    </source>
</reference>
<dbReference type="SMART" id="SM01296">
    <property type="entry name" value="N2227"/>
    <property type="match status" value="1"/>
</dbReference>
<reference evidence="5" key="3">
    <citation type="submission" date="2025-04" db="UniProtKB">
        <authorList>
            <consortium name="RefSeq"/>
        </authorList>
    </citation>
    <scope>IDENTIFICATION</scope>
    <source>
        <strain evidence="5">CBS 781.70</strain>
    </source>
</reference>
<evidence type="ECO:0000313" key="5">
    <source>
        <dbReference type="RefSeq" id="XP_033538793.1"/>
    </source>
</evidence>
<dbReference type="InterPro" id="IPR012901">
    <property type="entry name" value="CARME"/>
</dbReference>
<evidence type="ECO:0000256" key="2">
    <source>
        <dbReference type="SAM" id="SignalP"/>
    </source>
</evidence>
<accession>A0A6G1GGP4</accession>
<sequence>MAHLLLFILSLSIVIYSTFAVTLDGSLCLAKEQPELTLNEIAVRCPFAILLTRISWIRHPFMSSWDLVDVDRACAKQGQQALFGNLVAYHITSVTVQKPPKKQSSPRQREEKVRLRSRLERQRGRWNSHHPRYRLLDAIYGFSRYQEQNGVELRRWKTLYKHVSIPQKAMLEHVVYYSKKLEATEQLIRKNQNLCDMIVQNALRFYEVKQIELDQFIKDADTNKRKADRTSVSQALKHFVRDWASDGEHERKATFPCILRTLGTLFPQRAAEPGKHQRVLIPGAGLGRLGYDIAALGGFDVTINEWSMYMNVAYRVLETEEDLSPFTFHPFIDSWSHHATSADMQRAVSFPDRPLNTSSVVLVEGDFTTEFQTGHSDYDAIVTHFFIDTARNLMSYLETIHRTLRPGGYWINSGPLLYGSGPFVQLSLDEIILLSEALGFEFIETSPRCGEVTLSGKKVRSMSAIYGSNERALNINGYKVQFWVARKRLRNGDR</sequence>
<evidence type="ECO:0000313" key="4">
    <source>
        <dbReference type="Proteomes" id="UP000504638"/>
    </source>
</evidence>
<keyword evidence="2" id="KW-0732">Signal</keyword>
<dbReference type="PANTHER" id="PTHR12303">
    <property type="entry name" value="CARNOSINE N-METHYLTRANSFERASE"/>
    <property type="match status" value="1"/>
</dbReference>
<organism evidence="3">
    <name type="scientific">Eremomyces bilateralis CBS 781.70</name>
    <dbReference type="NCBI Taxonomy" id="1392243"/>
    <lineage>
        <taxon>Eukaryota</taxon>
        <taxon>Fungi</taxon>
        <taxon>Dikarya</taxon>
        <taxon>Ascomycota</taxon>
        <taxon>Pezizomycotina</taxon>
        <taxon>Dothideomycetes</taxon>
        <taxon>Dothideomycetes incertae sedis</taxon>
        <taxon>Eremomycetales</taxon>
        <taxon>Eremomycetaceae</taxon>
        <taxon>Eremomyces</taxon>
    </lineage>
</organism>
<dbReference type="GeneID" id="54419020"/>
<gene>
    <name evidence="3 5" type="ORF">P152DRAFT_453759</name>
</gene>
<evidence type="ECO:0000313" key="3">
    <source>
        <dbReference type="EMBL" id="KAF1817162.1"/>
    </source>
</evidence>
<protein>
    <submittedName>
        <fullName evidence="3 5">N2227-domain-containing protein</fullName>
    </submittedName>
</protein>
<dbReference type="CDD" id="cd02440">
    <property type="entry name" value="AdoMet_MTases"/>
    <property type="match status" value="1"/>
</dbReference>
<feature type="signal peptide" evidence="2">
    <location>
        <begin position="1"/>
        <end position="20"/>
    </location>
</feature>
<feature type="compositionally biased region" description="Polar residues" evidence="1">
    <location>
        <begin position="97"/>
        <end position="106"/>
    </location>
</feature>
<dbReference type="Pfam" id="PF07942">
    <property type="entry name" value="CARME"/>
    <property type="match status" value="1"/>
</dbReference>
<evidence type="ECO:0000256" key="1">
    <source>
        <dbReference type="SAM" id="MobiDB-lite"/>
    </source>
</evidence>
<dbReference type="SUPFAM" id="SSF53335">
    <property type="entry name" value="S-adenosyl-L-methionine-dependent methyltransferases"/>
    <property type="match status" value="1"/>
</dbReference>
<dbReference type="OrthoDB" id="978at2759"/>
<dbReference type="RefSeq" id="XP_033538793.1">
    <property type="nucleotide sequence ID" value="XM_033678450.1"/>
</dbReference>
<dbReference type="AlphaFoldDB" id="A0A6G1GGP4"/>
<dbReference type="InterPro" id="IPR029063">
    <property type="entry name" value="SAM-dependent_MTases_sf"/>
</dbReference>
<name>A0A6G1GGP4_9PEZI</name>
<feature type="compositionally biased region" description="Basic and acidic residues" evidence="1">
    <location>
        <begin position="107"/>
        <end position="116"/>
    </location>
</feature>
<dbReference type="EMBL" id="ML975149">
    <property type="protein sequence ID" value="KAF1817162.1"/>
    <property type="molecule type" value="Genomic_DNA"/>
</dbReference>
<feature type="region of interest" description="Disordered" evidence="1">
    <location>
        <begin position="97"/>
        <end position="116"/>
    </location>
</feature>
<proteinExistence type="predicted"/>
<dbReference type="PANTHER" id="PTHR12303:SF13">
    <property type="match status" value="1"/>
</dbReference>
<dbReference type="Proteomes" id="UP000504638">
    <property type="component" value="Unplaced"/>
</dbReference>
<dbReference type="GO" id="GO:0008757">
    <property type="term" value="F:S-adenosylmethionine-dependent methyltransferase activity"/>
    <property type="evidence" value="ECO:0007669"/>
    <property type="project" value="InterPro"/>
</dbReference>
<keyword evidence="4" id="KW-1185">Reference proteome</keyword>